<reference evidence="2" key="1">
    <citation type="submission" date="2021-01" db="EMBL/GenBank/DDBJ databases">
        <authorList>
            <person name="Corre E."/>
            <person name="Pelletier E."/>
            <person name="Niang G."/>
            <person name="Scheremetjew M."/>
            <person name="Finn R."/>
            <person name="Kale V."/>
            <person name="Holt S."/>
            <person name="Cochrane G."/>
            <person name="Meng A."/>
            <person name="Brown T."/>
            <person name="Cohen L."/>
        </authorList>
    </citation>
    <scope>NUCLEOTIDE SEQUENCE</scope>
    <source>
        <strain evidence="2">GSBS06</strain>
    </source>
</reference>
<dbReference type="InterPro" id="IPR045478">
    <property type="entry name" value="Exportin-5_C"/>
</dbReference>
<name>A0A7S3UYF0_9STRA</name>
<feature type="domain" description="Exportin-5 C-terminal" evidence="1">
    <location>
        <begin position="315"/>
        <end position="480"/>
    </location>
</feature>
<gene>
    <name evidence="2" type="ORF">ASTO00021_LOCUS11238</name>
</gene>
<evidence type="ECO:0000259" key="1">
    <source>
        <dbReference type="Pfam" id="PF19273"/>
    </source>
</evidence>
<dbReference type="Gene3D" id="1.25.10.10">
    <property type="entry name" value="Leucine-rich Repeat Variant"/>
    <property type="match status" value="1"/>
</dbReference>
<dbReference type="AlphaFoldDB" id="A0A7S3UYF0"/>
<accession>A0A7S3UYF0</accession>
<dbReference type="EMBL" id="HBIN01014819">
    <property type="protein sequence ID" value="CAE0441097.1"/>
    <property type="molecule type" value="Transcribed_RNA"/>
</dbReference>
<proteinExistence type="predicted"/>
<feature type="domain" description="Exportin-5 C-terminal" evidence="1">
    <location>
        <begin position="57"/>
        <end position="237"/>
    </location>
</feature>
<dbReference type="Pfam" id="PF19273">
    <property type="entry name" value="Exportin-5"/>
    <property type="match status" value="2"/>
</dbReference>
<sequence>MKNWLEGSAQLSNDAYNFLRQAYSDPSFPPKFEKLQFLLHLIFSVAKRCKGIGNNPRPFSHYWKQIFPSLFSMLVLVHHLWYPELLTKYPLKAAIQQTYSEEVRALMGNTNAHEKLAHLFVDKTDQNDSAVDNEKKQLARLVYALAALRDSIYATLAESARYKRHGLFSDDEPMRMLSQSALARIECMENRHLAKFITVAVAPIVLNCPTDCLRQQTFPFLVSLLEHTLKRLQTCWVYFGRPNETKPAAVKFWGPLIPPPEVGGCESRDCGVCAWCQQSEIGWDASVRVLGNGMGELLGILLNTWPIAPETDPKELSPQALCEEVLACDEMAAATLFSLVDCVVCPDSAVSHKAMLVFRRIFYACLAYKPRYHNFIVDHLYKSCLRCLLNPPTKNNHATSMLFIQIIKDIFDFALGLEKNNKIVYQQSQNELLVKLEEPLMTIPGIGKDEIASFFSSFSKAQSSKTKRVNTKAFLQQCAESFGASNEILADRKNFQVKDLPSMHPIKAQHTIPSGNKKAEGGAWYHATSAFDLGTSRLFDT</sequence>
<protein>
    <recommendedName>
        <fullName evidence="1">Exportin-5 C-terminal domain-containing protein</fullName>
    </recommendedName>
</protein>
<dbReference type="InterPro" id="IPR011989">
    <property type="entry name" value="ARM-like"/>
</dbReference>
<organism evidence="2">
    <name type="scientific">Aplanochytrium stocchinoi</name>
    <dbReference type="NCBI Taxonomy" id="215587"/>
    <lineage>
        <taxon>Eukaryota</taxon>
        <taxon>Sar</taxon>
        <taxon>Stramenopiles</taxon>
        <taxon>Bigyra</taxon>
        <taxon>Labyrinthulomycetes</taxon>
        <taxon>Thraustochytrida</taxon>
        <taxon>Thraustochytriidae</taxon>
        <taxon>Aplanochytrium</taxon>
    </lineage>
</organism>
<evidence type="ECO:0000313" key="2">
    <source>
        <dbReference type="EMBL" id="CAE0441097.1"/>
    </source>
</evidence>